<dbReference type="OrthoDB" id="554116at2759"/>
<evidence type="ECO:0000313" key="4">
    <source>
        <dbReference type="Proteomes" id="UP000612055"/>
    </source>
</evidence>
<protein>
    <submittedName>
        <fullName evidence="3">Uncharacterized protein</fullName>
    </submittedName>
</protein>
<feature type="compositionally biased region" description="Low complexity" evidence="1">
    <location>
        <begin position="760"/>
        <end position="778"/>
    </location>
</feature>
<feature type="region of interest" description="Disordered" evidence="1">
    <location>
        <begin position="139"/>
        <end position="159"/>
    </location>
</feature>
<feature type="compositionally biased region" description="Low complexity" evidence="1">
    <location>
        <begin position="249"/>
        <end position="258"/>
    </location>
</feature>
<feature type="region of interest" description="Disordered" evidence="1">
    <location>
        <begin position="679"/>
        <end position="778"/>
    </location>
</feature>
<reference evidence="3" key="1">
    <citation type="journal article" date="2020" name="bioRxiv">
        <title>Comparative genomics of Chlamydomonas.</title>
        <authorList>
            <person name="Craig R.J."/>
            <person name="Hasan A.R."/>
            <person name="Ness R.W."/>
            <person name="Keightley P.D."/>
        </authorList>
    </citation>
    <scope>NUCLEOTIDE SEQUENCE</scope>
    <source>
        <strain evidence="3">CCAP 11/70</strain>
    </source>
</reference>
<feature type="region of interest" description="Disordered" evidence="1">
    <location>
        <begin position="391"/>
        <end position="431"/>
    </location>
</feature>
<keyword evidence="2" id="KW-1133">Transmembrane helix</keyword>
<keyword evidence="4" id="KW-1185">Reference proteome</keyword>
<proteinExistence type="predicted"/>
<dbReference type="AlphaFoldDB" id="A0A836C0V2"/>
<keyword evidence="2" id="KW-0812">Transmembrane</keyword>
<evidence type="ECO:0000256" key="1">
    <source>
        <dbReference type="SAM" id="MobiDB-lite"/>
    </source>
</evidence>
<feature type="region of interest" description="Disordered" evidence="1">
    <location>
        <begin position="196"/>
        <end position="258"/>
    </location>
</feature>
<feature type="compositionally biased region" description="Low complexity" evidence="1">
    <location>
        <begin position="797"/>
        <end position="813"/>
    </location>
</feature>
<feature type="compositionally biased region" description="Low complexity" evidence="1">
    <location>
        <begin position="541"/>
        <end position="557"/>
    </location>
</feature>
<feature type="compositionally biased region" description="Gly residues" evidence="1">
    <location>
        <begin position="233"/>
        <end position="248"/>
    </location>
</feature>
<dbReference type="EMBL" id="JAEHOE010000025">
    <property type="protein sequence ID" value="KAG2495252.1"/>
    <property type="molecule type" value="Genomic_DNA"/>
</dbReference>
<keyword evidence="2" id="KW-0472">Membrane</keyword>
<feature type="region of interest" description="Disordered" evidence="1">
    <location>
        <begin position="797"/>
        <end position="862"/>
    </location>
</feature>
<evidence type="ECO:0000313" key="3">
    <source>
        <dbReference type="EMBL" id="KAG2495252.1"/>
    </source>
</evidence>
<feature type="compositionally biased region" description="Low complexity" evidence="1">
    <location>
        <begin position="210"/>
        <end position="232"/>
    </location>
</feature>
<feature type="region of interest" description="Disordered" evidence="1">
    <location>
        <begin position="288"/>
        <end position="307"/>
    </location>
</feature>
<gene>
    <name evidence="3" type="ORF">HYH03_006525</name>
</gene>
<feature type="compositionally biased region" description="Low complexity" evidence="1">
    <location>
        <begin position="602"/>
        <end position="615"/>
    </location>
</feature>
<feature type="transmembrane region" description="Helical" evidence="2">
    <location>
        <begin position="166"/>
        <end position="189"/>
    </location>
</feature>
<feature type="compositionally biased region" description="Low complexity" evidence="1">
    <location>
        <begin position="291"/>
        <end position="307"/>
    </location>
</feature>
<feature type="region of interest" description="Disordered" evidence="1">
    <location>
        <begin position="482"/>
        <end position="520"/>
    </location>
</feature>
<organism evidence="3 4">
    <name type="scientific">Edaphochlamys debaryana</name>
    <dbReference type="NCBI Taxonomy" id="47281"/>
    <lineage>
        <taxon>Eukaryota</taxon>
        <taxon>Viridiplantae</taxon>
        <taxon>Chlorophyta</taxon>
        <taxon>core chlorophytes</taxon>
        <taxon>Chlorophyceae</taxon>
        <taxon>CS clade</taxon>
        <taxon>Chlamydomonadales</taxon>
        <taxon>Chlamydomonadales incertae sedis</taxon>
        <taxon>Edaphochlamys</taxon>
    </lineage>
</organism>
<comment type="caution">
    <text evidence="3">The sequence shown here is derived from an EMBL/GenBank/DDBJ whole genome shotgun (WGS) entry which is preliminary data.</text>
</comment>
<feature type="region of interest" description="Disordered" evidence="1">
    <location>
        <begin position="541"/>
        <end position="615"/>
    </location>
</feature>
<feature type="compositionally biased region" description="Low complexity" evidence="1">
    <location>
        <begin position="822"/>
        <end position="837"/>
    </location>
</feature>
<evidence type="ECO:0000256" key="2">
    <source>
        <dbReference type="SAM" id="Phobius"/>
    </source>
</evidence>
<name>A0A836C0V2_9CHLO</name>
<accession>A0A836C0V2</accession>
<dbReference type="Proteomes" id="UP000612055">
    <property type="component" value="Unassembled WGS sequence"/>
</dbReference>
<sequence>MHTNLAARFPYRTTISTQACTAGGGRRAVLAGHRGQRLLGDNTCVPAVVTTVRFEVSPTVATENLRSDAYDAITAVINGACPLGEIDGSWASVGCALRAVSASAVSCEALTAALLQASTGLSGGVTSCSQAHTGTPVVVYPPDNSTSATTFQGGTGSGGDDSGSSLLWIIAVVMGALALTALVVALFMWRRRSQASNVTAGAEPEKDDGAAAGAAAGTSTAAGAEGASHWAGPGTGLGGGAGAGGQGNNGSAPSEPAGAVGACGVGASAVAEAAAVKPVAFPVRAGGGDAGASTAAGASSAVPDGGAAAAPLAPEAANDGATPGVAASVLPPNKLSPGAIAARADPAAAAGVRSRGRSGAAPSAPPGILYSASLEPNLAAELAAQMAASPHSPRFGLLTSPKGGQESLSRSDTGQHSEAGDVTARSPPPKLYGAGSAAFASLRVPTLEEEYVEPAPGADSVPERAAAGGAAGAGAVATSKWRFCGGSKQGPKEAGPPSPGGTAQQPVPGSPDGAAEGRSQRGALSRMFGGLFGARQAPAADGVGAAGRSDGSASAAGTGAGEGPPPAGGGTAAAAGSLQPSNAAALPAPVHESPPLLPAADSPITPHTSAPPAAAISPPLAGAAAASTFASSFTGAASPGLRAAVVAAASAFRFGGSPGPSPCATPRAGSRASLLPISRTASESASRAGSAVFLQPNPVYERPGEVGSQPGEQQEEGADRAAAPVRSPASFGGGGGAELGGAASVPRGGAAIGRRKSRLARPAADGSSAAGGAAGRDGSAANTAARAAAVAGAVAAPAAADSPTQPPTSAAAAGDEDEEAAAGDPAARSAVAATRASGDVEHEAASADQPEGTGAQAGLGPHVARAFNPRGRLHKGRQTSLPCGCCSGTTQMRAVMCAVLRCQGGL</sequence>